<keyword evidence="3" id="KW-1185">Reference proteome</keyword>
<reference evidence="2 3" key="1">
    <citation type="submission" date="2019-11" db="EMBL/GenBank/DDBJ databases">
        <title>Whole genome sequence of Oryza granulata.</title>
        <authorList>
            <person name="Li W."/>
        </authorList>
    </citation>
    <scope>NUCLEOTIDE SEQUENCE [LARGE SCALE GENOMIC DNA]</scope>
    <source>
        <strain evidence="3">cv. Menghai</strain>
        <tissue evidence="2">Leaf</tissue>
    </source>
</reference>
<evidence type="ECO:0000256" key="1">
    <source>
        <dbReference type="SAM" id="MobiDB-lite"/>
    </source>
</evidence>
<evidence type="ECO:0000313" key="2">
    <source>
        <dbReference type="EMBL" id="KAF0917256.1"/>
    </source>
</evidence>
<protein>
    <submittedName>
        <fullName evidence="2">Uncharacterized protein</fullName>
    </submittedName>
</protein>
<dbReference type="EMBL" id="SPHZ02000005">
    <property type="protein sequence ID" value="KAF0917256.1"/>
    <property type="molecule type" value="Genomic_DNA"/>
</dbReference>
<comment type="caution">
    <text evidence="2">The sequence shown here is derived from an EMBL/GenBank/DDBJ whole genome shotgun (WGS) entry which is preliminary data.</text>
</comment>
<sequence length="95" mass="10342">MNGRLTLLPLPCHEYCPTRAINRRPSCRLVPPVRGAREFHTRDPASANSPPSVAIKDASGRARGGPPGQASHHVAPVRQPRPARHLWGARFSLAL</sequence>
<feature type="region of interest" description="Disordered" evidence="1">
    <location>
        <begin position="38"/>
        <end position="82"/>
    </location>
</feature>
<name>A0A6G1DXY8_9ORYZ</name>
<proteinExistence type="predicted"/>
<accession>A0A6G1DXY8</accession>
<evidence type="ECO:0000313" key="3">
    <source>
        <dbReference type="Proteomes" id="UP000479710"/>
    </source>
</evidence>
<dbReference type="AlphaFoldDB" id="A0A6G1DXY8"/>
<organism evidence="2 3">
    <name type="scientific">Oryza meyeriana var. granulata</name>
    <dbReference type="NCBI Taxonomy" id="110450"/>
    <lineage>
        <taxon>Eukaryota</taxon>
        <taxon>Viridiplantae</taxon>
        <taxon>Streptophyta</taxon>
        <taxon>Embryophyta</taxon>
        <taxon>Tracheophyta</taxon>
        <taxon>Spermatophyta</taxon>
        <taxon>Magnoliopsida</taxon>
        <taxon>Liliopsida</taxon>
        <taxon>Poales</taxon>
        <taxon>Poaceae</taxon>
        <taxon>BOP clade</taxon>
        <taxon>Oryzoideae</taxon>
        <taxon>Oryzeae</taxon>
        <taxon>Oryzinae</taxon>
        <taxon>Oryza</taxon>
        <taxon>Oryza meyeriana</taxon>
    </lineage>
</organism>
<dbReference type="Proteomes" id="UP000479710">
    <property type="component" value="Unassembled WGS sequence"/>
</dbReference>
<gene>
    <name evidence="2" type="ORF">E2562_017435</name>
</gene>